<accession>A0A2K2CNT3</accession>
<evidence type="ECO:0000313" key="4">
    <source>
        <dbReference type="Proteomes" id="UP000008810"/>
    </source>
</evidence>
<dbReference type="AlphaFoldDB" id="A0A2K2CNT3"/>
<feature type="region of interest" description="Disordered" evidence="1">
    <location>
        <begin position="138"/>
        <end position="168"/>
    </location>
</feature>
<evidence type="ECO:0000313" key="3">
    <source>
        <dbReference type="EnsemblPlants" id="PNT63679"/>
    </source>
</evidence>
<name>A0A2K2CNT3_BRADI</name>
<dbReference type="Gramene" id="PNT63679">
    <property type="protein sequence ID" value="PNT63679"/>
    <property type="gene ID" value="BRADI_4g19940v3"/>
</dbReference>
<reference evidence="3" key="3">
    <citation type="submission" date="2018-08" db="UniProtKB">
        <authorList>
            <consortium name="EnsemblPlants"/>
        </authorList>
    </citation>
    <scope>IDENTIFICATION</scope>
    <source>
        <strain evidence="3">cv. Bd21</strain>
    </source>
</reference>
<evidence type="ECO:0000256" key="1">
    <source>
        <dbReference type="SAM" id="MobiDB-lite"/>
    </source>
</evidence>
<protein>
    <submittedName>
        <fullName evidence="2 3">Uncharacterized protein</fullName>
    </submittedName>
</protein>
<gene>
    <name evidence="2" type="ORF">BRADI_4g19940v3</name>
</gene>
<reference evidence="2" key="2">
    <citation type="submission" date="2017-06" db="EMBL/GenBank/DDBJ databases">
        <title>WGS assembly of Brachypodium distachyon.</title>
        <authorList>
            <consortium name="The International Brachypodium Initiative"/>
            <person name="Lucas S."/>
            <person name="Harmon-Smith M."/>
            <person name="Lail K."/>
            <person name="Tice H."/>
            <person name="Grimwood J."/>
            <person name="Bruce D."/>
            <person name="Barry K."/>
            <person name="Shu S."/>
            <person name="Lindquist E."/>
            <person name="Wang M."/>
            <person name="Pitluck S."/>
            <person name="Vogel J.P."/>
            <person name="Garvin D.F."/>
            <person name="Mockler T.C."/>
            <person name="Schmutz J."/>
            <person name="Rokhsar D."/>
            <person name="Bevan M.W."/>
        </authorList>
    </citation>
    <scope>NUCLEOTIDE SEQUENCE</scope>
    <source>
        <strain evidence="2">Bd21</strain>
    </source>
</reference>
<feature type="region of interest" description="Disordered" evidence="1">
    <location>
        <begin position="66"/>
        <end position="85"/>
    </location>
</feature>
<proteinExistence type="predicted"/>
<dbReference type="Proteomes" id="UP000008810">
    <property type="component" value="Chromosome 4"/>
</dbReference>
<dbReference type="InParanoid" id="A0A2K2CNT3"/>
<feature type="region of interest" description="Disordered" evidence="1">
    <location>
        <begin position="1"/>
        <end position="52"/>
    </location>
</feature>
<evidence type="ECO:0000313" key="2">
    <source>
        <dbReference type="EMBL" id="PNT63679.1"/>
    </source>
</evidence>
<feature type="compositionally biased region" description="Low complexity" evidence="1">
    <location>
        <begin position="1"/>
        <end position="10"/>
    </location>
</feature>
<sequence>MKPAPAATCECPPPQQPLGVEDQCDFRRRRGLNSEPQRPEQQRHGVLQRRVPSDWPPSCARFFAASQTNVPRAPTPDASHGTKRCALRRGLPPPPRARATLATAPCHLHGLQPAPPPPSPAASADCIPLHRRPCRLRGLHPAPPPPAPAASADCSPPPPPLAPAASVVARRPSCRRSLSPLPVPRKTTPVSPACGDYGICASLSHPTSGGDVAGPPCGSPLGLGQTLRASFLGRPSQFSCSCPPPSGAPLGQSQTPGTLSGMPNSVSVQTPGVHLAITAGAAAARVPIRWSFSQSRKINWRKTTAFVRLSSCIGLSRWC</sequence>
<reference evidence="2 3" key="1">
    <citation type="journal article" date="2010" name="Nature">
        <title>Genome sequencing and analysis of the model grass Brachypodium distachyon.</title>
        <authorList>
            <consortium name="International Brachypodium Initiative"/>
        </authorList>
    </citation>
    <scope>NUCLEOTIDE SEQUENCE [LARGE SCALE GENOMIC DNA]</scope>
    <source>
        <strain evidence="2 3">Bd21</strain>
    </source>
</reference>
<dbReference type="EnsemblPlants" id="PNT63679">
    <property type="protein sequence ID" value="PNT63679"/>
    <property type="gene ID" value="BRADI_4g19940v3"/>
</dbReference>
<dbReference type="EMBL" id="CM000883">
    <property type="protein sequence ID" value="PNT63679.1"/>
    <property type="molecule type" value="Genomic_DNA"/>
</dbReference>
<organism evidence="2">
    <name type="scientific">Brachypodium distachyon</name>
    <name type="common">Purple false brome</name>
    <name type="synonym">Trachynia distachya</name>
    <dbReference type="NCBI Taxonomy" id="15368"/>
    <lineage>
        <taxon>Eukaryota</taxon>
        <taxon>Viridiplantae</taxon>
        <taxon>Streptophyta</taxon>
        <taxon>Embryophyta</taxon>
        <taxon>Tracheophyta</taxon>
        <taxon>Spermatophyta</taxon>
        <taxon>Magnoliopsida</taxon>
        <taxon>Liliopsida</taxon>
        <taxon>Poales</taxon>
        <taxon>Poaceae</taxon>
        <taxon>BOP clade</taxon>
        <taxon>Pooideae</taxon>
        <taxon>Stipodae</taxon>
        <taxon>Brachypodieae</taxon>
        <taxon>Brachypodium</taxon>
    </lineage>
</organism>
<keyword evidence="4" id="KW-1185">Reference proteome</keyword>